<keyword evidence="8" id="KW-1185">Reference proteome</keyword>
<dbReference type="Gene3D" id="1.10.10.10">
    <property type="entry name" value="Winged helix-like DNA-binding domain superfamily/Winged helix DNA-binding domain"/>
    <property type="match status" value="1"/>
</dbReference>
<dbReference type="InterPro" id="IPR005119">
    <property type="entry name" value="LysR_subst-bd"/>
</dbReference>
<dbReference type="InterPro" id="IPR058163">
    <property type="entry name" value="LysR-type_TF_proteobact-type"/>
</dbReference>
<comment type="similarity">
    <text evidence="1">Belongs to the LysR transcriptional regulatory family.</text>
</comment>
<dbReference type="FunFam" id="1.10.10.10:FF:000001">
    <property type="entry name" value="LysR family transcriptional regulator"/>
    <property type="match status" value="1"/>
</dbReference>
<evidence type="ECO:0000313" key="6">
    <source>
        <dbReference type="EMBL" id="KAB0636729.1"/>
    </source>
</evidence>
<dbReference type="RefSeq" id="WP_151066296.1">
    <property type="nucleotide sequence ID" value="NZ_CABVPL010000012.1"/>
</dbReference>
<dbReference type="PROSITE" id="PS50931">
    <property type="entry name" value="HTH_LYSR"/>
    <property type="match status" value="1"/>
</dbReference>
<dbReference type="SUPFAM" id="SSF46785">
    <property type="entry name" value="Winged helix' DNA-binding domain"/>
    <property type="match status" value="1"/>
</dbReference>
<dbReference type="CDD" id="cd08422">
    <property type="entry name" value="PBP2_CrgA_like"/>
    <property type="match status" value="1"/>
</dbReference>
<dbReference type="InterPro" id="IPR036388">
    <property type="entry name" value="WH-like_DNA-bd_sf"/>
</dbReference>
<accession>A0A6H9SPH2</accession>
<dbReference type="Pfam" id="PF00126">
    <property type="entry name" value="HTH_1"/>
    <property type="match status" value="1"/>
</dbReference>
<dbReference type="Proteomes" id="UP000494222">
    <property type="component" value="Unassembled WGS sequence"/>
</dbReference>
<evidence type="ECO:0000256" key="4">
    <source>
        <dbReference type="ARBA" id="ARBA00023163"/>
    </source>
</evidence>
<gene>
    <name evidence="7" type="ORF">BLA24064_02295</name>
    <name evidence="6" type="ORF">F7R21_22430</name>
</gene>
<dbReference type="InterPro" id="IPR036390">
    <property type="entry name" value="WH_DNA-bd_sf"/>
</dbReference>
<evidence type="ECO:0000313" key="9">
    <source>
        <dbReference type="Proteomes" id="UP000494222"/>
    </source>
</evidence>
<dbReference type="SUPFAM" id="SSF53850">
    <property type="entry name" value="Periplasmic binding protein-like II"/>
    <property type="match status" value="1"/>
</dbReference>
<evidence type="ECO:0000256" key="2">
    <source>
        <dbReference type="ARBA" id="ARBA00023015"/>
    </source>
</evidence>
<dbReference type="PANTHER" id="PTHR30537:SF5">
    <property type="entry name" value="HTH-TYPE TRANSCRIPTIONAL ACTIVATOR TTDR-RELATED"/>
    <property type="match status" value="1"/>
</dbReference>
<dbReference type="GO" id="GO:0003677">
    <property type="term" value="F:DNA binding"/>
    <property type="evidence" value="ECO:0007669"/>
    <property type="project" value="UniProtKB-KW"/>
</dbReference>
<dbReference type="EMBL" id="VZOJ01000070">
    <property type="protein sequence ID" value="KAB0636729.1"/>
    <property type="molecule type" value="Genomic_DNA"/>
</dbReference>
<keyword evidence="3" id="KW-0238">DNA-binding</keyword>
<dbReference type="InterPro" id="IPR000847">
    <property type="entry name" value="LysR_HTH_N"/>
</dbReference>
<evidence type="ECO:0000256" key="1">
    <source>
        <dbReference type="ARBA" id="ARBA00009437"/>
    </source>
</evidence>
<evidence type="ECO:0000256" key="3">
    <source>
        <dbReference type="ARBA" id="ARBA00023125"/>
    </source>
</evidence>
<evidence type="ECO:0000259" key="5">
    <source>
        <dbReference type="PROSITE" id="PS50931"/>
    </source>
</evidence>
<dbReference type="EMBL" id="CABVPL010000012">
    <property type="protein sequence ID" value="VWB50528.1"/>
    <property type="molecule type" value="Genomic_DNA"/>
</dbReference>
<keyword evidence="2" id="KW-0805">Transcription regulation</keyword>
<dbReference type="GeneID" id="99789559"/>
<dbReference type="AlphaFoldDB" id="A0A6H9SPH2"/>
<dbReference type="PANTHER" id="PTHR30537">
    <property type="entry name" value="HTH-TYPE TRANSCRIPTIONAL REGULATOR"/>
    <property type="match status" value="1"/>
</dbReference>
<reference evidence="6 8" key="1">
    <citation type="submission" date="2019-09" db="EMBL/GenBank/DDBJ databases">
        <title>Draft genome sequences of 48 bacterial type strains from the CCUG.</title>
        <authorList>
            <person name="Tunovic T."/>
            <person name="Pineiro-Iglesias B."/>
            <person name="Unosson C."/>
            <person name="Inganas E."/>
            <person name="Ohlen M."/>
            <person name="Cardew S."/>
            <person name="Jensie-Markopoulos S."/>
            <person name="Salva-Serra F."/>
            <person name="Jaen-Luchoro D."/>
            <person name="Karlsson R."/>
            <person name="Svensson-Stadler L."/>
            <person name="Chun J."/>
            <person name="Moore E."/>
        </authorList>
    </citation>
    <scope>NUCLEOTIDE SEQUENCE [LARGE SCALE GENOMIC DNA]</scope>
    <source>
        <strain evidence="6 8">CCUG 54555</strain>
    </source>
</reference>
<dbReference type="Proteomes" id="UP000430232">
    <property type="component" value="Unassembled WGS sequence"/>
</dbReference>
<dbReference type="Pfam" id="PF03466">
    <property type="entry name" value="LysR_substrate"/>
    <property type="match status" value="1"/>
</dbReference>
<protein>
    <submittedName>
        <fullName evidence="6">LysR family transcriptional regulator</fullName>
    </submittedName>
</protein>
<dbReference type="GO" id="GO:0003700">
    <property type="term" value="F:DNA-binding transcription factor activity"/>
    <property type="evidence" value="ECO:0007669"/>
    <property type="project" value="InterPro"/>
</dbReference>
<reference evidence="7 9" key="2">
    <citation type="submission" date="2019-09" db="EMBL/GenBank/DDBJ databases">
        <authorList>
            <person name="Depoorter E."/>
        </authorList>
    </citation>
    <scope>NUCLEOTIDE SEQUENCE [LARGE SCALE GENOMIC DNA]</scope>
    <source>
        <strain evidence="7">LMG 24064</strain>
    </source>
</reference>
<evidence type="ECO:0000313" key="7">
    <source>
        <dbReference type="EMBL" id="VWB50528.1"/>
    </source>
</evidence>
<sequence>MSFDGRLLSGMSVLAAVVEAGSFSRAGEVLGLSASGVSRSIARLEERLGVRLLDRTTRTLHLTSEGADLYERAAPHLEGIEEAASYVSGAAVTVRGTLRVALNPVFARYVFAPNLPLLRERHPDLDLTIVQQPDVGDLVSEGIDVAVRFGPQPPSTMTSRLLLQTRVLTVASPAYLARHGRPKRPEKLADHDCIQYIDPRRGKPFTWEFHRGREVLSVETNGHLTTTDVDVMVAACVAGSGVAQVLALNVRHLLAGGALVELFPEWPGETYPLYVIRPSRRLAPAAVEAFLEFCTSICANVGDGLPDAR</sequence>
<dbReference type="Gene3D" id="3.40.190.290">
    <property type="match status" value="1"/>
</dbReference>
<proteinExistence type="inferred from homology"/>
<evidence type="ECO:0000313" key="8">
    <source>
        <dbReference type="Proteomes" id="UP000430232"/>
    </source>
</evidence>
<organism evidence="6 8">
    <name type="scientific">Burkholderia latens</name>
    <dbReference type="NCBI Taxonomy" id="488446"/>
    <lineage>
        <taxon>Bacteria</taxon>
        <taxon>Pseudomonadati</taxon>
        <taxon>Pseudomonadota</taxon>
        <taxon>Betaproteobacteria</taxon>
        <taxon>Burkholderiales</taxon>
        <taxon>Burkholderiaceae</taxon>
        <taxon>Burkholderia</taxon>
        <taxon>Burkholderia cepacia complex</taxon>
    </lineage>
</organism>
<name>A0A6H9SPH2_9BURK</name>
<keyword evidence="4" id="KW-0804">Transcription</keyword>
<feature type="domain" description="HTH lysR-type" evidence="5">
    <location>
        <begin position="6"/>
        <end position="63"/>
    </location>
</feature>
<dbReference type="OrthoDB" id="8650959at2"/>